<dbReference type="EMBL" id="JAADJZ010000001">
    <property type="protein sequence ID" value="KAF2878055.1"/>
    <property type="molecule type" value="Genomic_DNA"/>
</dbReference>
<dbReference type="OrthoDB" id="1577640at2759"/>
<gene>
    <name evidence="2" type="ORF">BDV95DRAFT_663285</name>
</gene>
<evidence type="ECO:0000313" key="3">
    <source>
        <dbReference type="Proteomes" id="UP000481861"/>
    </source>
</evidence>
<organism evidence="2 3">
    <name type="scientific">Massariosphaeria phaeospora</name>
    <dbReference type="NCBI Taxonomy" id="100035"/>
    <lineage>
        <taxon>Eukaryota</taxon>
        <taxon>Fungi</taxon>
        <taxon>Dikarya</taxon>
        <taxon>Ascomycota</taxon>
        <taxon>Pezizomycotina</taxon>
        <taxon>Dothideomycetes</taxon>
        <taxon>Pleosporomycetidae</taxon>
        <taxon>Pleosporales</taxon>
        <taxon>Pleosporales incertae sedis</taxon>
        <taxon>Massariosphaeria</taxon>
    </lineage>
</organism>
<accession>A0A7C8MJW2</accession>
<evidence type="ECO:0000256" key="1">
    <source>
        <dbReference type="SAM" id="MobiDB-lite"/>
    </source>
</evidence>
<evidence type="ECO:0008006" key="4">
    <source>
        <dbReference type="Google" id="ProtNLM"/>
    </source>
</evidence>
<evidence type="ECO:0000313" key="2">
    <source>
        <dbReference type="EMBL" id="KAF2878055.1"/>
    </source>
</evidence>
<comment type="caution">
    <text evidence="2">The sequence shown here is derived from an EMBL/GenBank/DDBJ whole genome shotgun (WGS) entry which is preliminary data.</text>
</comment>
<feature type="region of interest" description="Disordered" evidence="1">
    <location>
        <begin position="1"/>
        <end position="129"/>
    </location>
</feature>
<proteinExistence type="predicted"/>
<feature type="compositionally biased region" description="Pro residues" evidence="1">
    <location>
        <begin position="1"/>
        <end position="10"/>
    </location>
</feature>
<feature type="region of interest" description="Disordered" evidence="1">
    <location>
        <begin position="1119"/>
        <end position="1154"/>
    </location>
</feature>
<sequence length="1249" mass="138275">MRPTFPPTPPGSTEIRPADNGVRPLKKWLEQTPEFAPCRADPERSASVSQGEVLKPKRPLLKEELSEKALQGPGFNIADTTANSEQQQRKRTKLSSARDPPPSPYSASWPHHEIPQATGPPSILPSEHPAFSGVRWDQHLDDFNDSGYSGSSSFGASTYCGEDYNILNDEDNTKINIVSNEFKKPQVPSAAPRQSGWTAADDTLLMELLGQGMNWANRRSSQVPYVTYLEDPAIELSALGSNVVSNTSPNQDQEFHRGTDCPVNEFSELKYSQNQHGVQEKDNHSNRARAWAGYALASHSSGDIERKLSMHLKSFTEDLSARASDEIACEELSSKVTDDGTSERAHECVTQGKSHQLLEGATKLIRRYRLTIARYFCDNAVSDPVTESSLTLRLQALSKHLSLTEKLGLLDKVAQDPAESGKDILTDDEVDELFVSMEGIKNLLVSSASFEHLAADLRRALYRGNDQVSDSSVLASRVRHGLFALQGRVSSQTGTIALQVKWSLPSFLRLQYGEGVPQLGSVVTLSGTALYAQATTCLEYARTIWPLSGSYFVSTMDAMFRISEEGHADYNGLYWNYDSRGASPKNDQVVSHMFVYAKGPIQMLVDLAQQLAWIGSAFSSSPYDEQLAYCKPALEIKPSTSKLVPTYELNFHHRSLHRTENACWLPMFCGASIAQGFPIPERGDETGLEVPLDLMSGIVGAQHAVEYDGGIVMKGFSTILVPTKRADDRVQWHLISSGDADTRLSYQDGLKQCKNRLSTDELSFADLSMCRAIVGWCTSATSLLGSGSANYENIDYSGAEEADSPLKFAGGTIGIQQIGVAQLDFKLGAKDGKSHFQRNVMLHIAQHRHWLEPFEINGKKIDLVAPDTDSLSAKDKLRKNASKNLSDYEKYTFKDLILNIWSLLEFLIDQNVLRERSTPGASVKGTLRENISGFEFKAVVEERSPFRQKQVVVRKTCGGWPMLARDIDALVLFANGFEDLIRPRKDDTKVLCNLWRSVPKWKDYLASGISTIKDLYDVAGSRLDRQYLTSTRLQWDRGSSVVFEACRSPDAYRCRCNRLQQIVPKSAIGAIVPPGQLFDDGAVIFGHSGSMIRNIVQTAPRIHTTTGLFSQPNVSLAPVINHPNPYDSASDTSEDEPTARGGSDTTVDSFPSSITSITSREGVTPAFDDLKINQPVSYVRKRLHELNEGVGLLGGVRCRETSPKRLKHHQYVDVDVDVDEGDLSDEDREFAMRPVIETAQRLRRVPAMK</sequence>
<feature type="compositionally biased region" description="Polar residues" evidence="1">
    <location>
        <begin position="1143"/>
        <end position="1154"/>
    </location>
</feature>
<reference evidence="2 3" key="1">
    <citation type="submission" date="2020-01" db="EMBL/GenBank/DDBJ databases">
        <authorList>
            <consortium name="DOE Joint Genome Institute"/>
            <person name="Haridas S."/>
            <person name="Albert R."/>
            <person name="Binder M."/>
            <person name="Bloem J."/>
            <person name="Labutti K."/>
            <person name="Salamov A."/>
            <person name="Andreopoulos B."/>
            <person name="Baker S.E."/>
            <person name="Barry K."/>
            <person name="Bills G."/>
            <person name="Bluhm B.H."/>
            <person name="Cannon C."/>
            <person name="Castanera R."/>
            <person name="Culley D.E."/>
            <person name="Daum C."/>
            <person name="Ezra D."/>
            <person name="Gonzalez J.B."/>
            <person name="Henrissat B."/>
            <person name="Kuo A."/>
            <person name="Liang C."/>
            <person name="Lipzen A."/>
            <person name="Lutzoni F."/>
            <person name="Magnuson J."/>
            <person name="Mondo S."/>
            <person name="Nolan M."/>
            <person name="Ohm R."/>
            <person name="Pangilinan J."/>
            <person name="Park H.-J.H."/>
            <person name="Ramirez L."/>
            <person name="Alfaro M."/>
            <person name="Sun H."/>
            <person name="Tritt A."/>
            <person name="Yoshinaga Y."/>
            <person name="Zwiers L.-H.L."/>
            <person name="Turgeon B.G."/>
            <person name="Goodwin S.B."/>
            <person name="Spatafora J.W."/>
            <person name="Crous P.W."/>
            <person name="Grigoriev I.V."/>
        </authorList>
    </citation>
    <scope>NUCLEOTIDE SEQUENCE [LARGE SCALE GENOMIC DNA]</scope>
    <source>
        <strain evidence="2 3">CBS 611.86</strain>
    </source>
</reference>
<dbReference type="AlphaFoldDB" id="A0A7C8MJW2"/>
<dbReference type="Proteomes" id="UP000481861">
    <property type="component" value="Unassembled WGS sequence"/>
</dbReference>
<protein>
    <recommendedName>
        <fullName evidence="4">Pfs domain protein</fullName>
    </recommendedName>
</protein>
<name>A0A7C8MJW2_9PLEO</name>
<keyword evidence="3" id="KW-1185">Reference proteome</keyword>